<evidence type="ECO:0000256" key="1">
    <source>
        <dbReference type="ARBA" id="ARBA00004651"/>
    </source>
</evidence>
<dbReference type="RefSeq" id="WP_248551834.1">
    <property type="nucleotide sequence ID" value="NZ_JALPRK010000008.1"/>
</dbReference>
<name>A0A9X2BPZ4_9BACL</name>
<feature type="transmembrane region" description="Helical" evidence="7">
    <location>
        <begin position="96"/>
        <end position="117"/>
    </location>
</feature>
<dbReference type="PANTHER" id="PTHR30193">
    <property type="entry name" value="ABC TRANSPORTER PERMEASE PROTEIN"/>
    <property type="match status" value="1"/>
</dbReference>
<feature type="domain" description="ABC transmembrane type-1" evidence="8">
    <location>
        <begin position="92"/>
        <end position="312"/>
    </location>
</feature>
<dbReference type="InterPro" id="IPR051393">
    <property type="entry name" value="ABC_transporter_permease"/>
</dbReference>
<comment type="subcellular location">
    <subcellularLocation>
        <location evidence="1 7">Cell membrane</location>
        <topology evidence="1 7">Multi-pass membrane protein</topology>
    </subcellularLocation>
</comment>
<sequence>MAEKTADLKARDLAHTGTPPIRKKRSRLHNDGKWGLLMVTPYLVHFLVFVLGSLLASLYFSFSEYDILNPPQWTGMDNYTKLLHEPVFWKALGNTVYFTILFVPLQTFFALVLAVALNQKLRALKLFRLAHFLPVISSWTVIMYVSDAVFNPRFGFANSLLQSMGLDPQKWLQDEHLVIPLLVLIAVWKGIGYIMVIYLAGLQNVPSEVYEAAEIDGAGTLQKFRRITVPLISGTTFLVLIMSTISTFQAFEQIYVMTGGAMDASSAGGPNKASLVLMIYLYQEGFSFLRMGYASAIAWVLFVILFLLTVVQMTLQKKWVHYE</sequence>
<evidence type="ECO:0000259" key="8">
    <source>
        <dbReference type="PROSITE" id="PS50928"/>
    </source>
</evidence>
<keyword evidence="6 7" id="KW-0472">Membrane</keyword>
<feature type="transmembrane region" description="Helical" evidence="7">
    <location>
        <begin position="129"/>
        <end position="146"/>
    </location>
</feature>
<gene>
    <name evidence="9" type="ORF">M0651_11210</name>
</gene>
<accession>A0A9X2BPZ4</accession>
<organism evidence="9 10">
    <name type="scientific">Paenibacillus mellifer</name>
    <dbReference type="NCBI Taxonomy" id="2937794"/>
    <lineage>
        <taxon>Bacteria</taxon>
        <taxon>Bacillati</taxon>
        <taxon>Bacillota</taxon>
        <taxon>Bacilli</taxon>
        <taxon>Bacillales</taxon>
        <taxon>Paenibacillaceae</taxon>
        <taxon>Paenibacillus</taxon>
    </lineage>
</organism>
<evidence type="ECO:0000256" key="7">
    <source>
        <dbReference type="RuleBase" id="RU363032"/>
    </source>
</evidence>
<feature type="transmembrane region" description="Helical" evidence="7">
    <location>
        <begin position="231"/>
        <end position="251"/>
    </location>
</feature>
<feature type="transmembrane region" description="Helical" evidence="7">
    <location>
        <begin position="177"/>
        <end position="200"/>
    </location>
</feature>
<dbReference type="CDD" id="cd06261">
    <property type="entry name" value="TM_PBP2"/>
    <property type="match status" value="1"/>
</dbReference>
<dbReference type="InterPro" id="IPR035906">
    <property type="entry name" value="MetI-like_sf"/>
</dbReference>
<keyword evidence="2 7" id="KW-0813">Transport</keyword>
<dbReference type="Proteomes" id="UP001139534">
    <property type="component" value="Unassembled WGS sequence"/>
</dbReference>
<feature type="transmembrane region" description="Helical" evidence="7">
    <location>
        <begin position="291"/>
        <end position="311"/>
    </location>
</feature>
<evidence type="ECO:0000256" key="4">
    <source>
        <dbReference type="ARBA" id="ARBA00022692"/>
    </source>
</evidence>
<keyword evidence="4 7" id="KW-0812">Transmembrane</keyword>
<dbReference type="InterPro" id="IPR000515">
    <property type="entry name" value="MetI-like"/>
</dbReference>
<evidence type="ECO:0000256" key="5">
    <source>
        <dbReference type="ARBA" id="ARBA00022989"/>
    </source>
</evidence>
<reference evidence="9" key="1">
    <citation type="submission" date="2022-04" db="EMBL/GenBank/DDBJ databases">
        <authorList>
            <person name="Seo M.-J."/>
        </authorList>
    </citation>
    <scope>NUCLEOTIDE SEQUENCE</scope>
    <source>
        <strain evidence="9">MBLB2552</strain>
    </source>
</reference>
<evidence type="ECO:0000313" key="10">
    <source>
        <dbReference type="Proteomes" id="UP001139534"/>
    </source>
</evidence>
<proteinExistence type="inferred from homology"/>
<evidence type="ECO:0000313" key="9">
    <source>
        <dbReference type="EMBL" id="MCK8487743.1"/>
    </source>
</evidence>
<dbReference type="SUPFAM" id="SSF161098">
    <property type="entry name" value="MetI-like"/>
    <property type="match status" value="1"/>
</dbReference>
<keyword evidence="10" id="KW-1185">Reference proteome</keyword>
<evidence type="ECO:0000256" key="6">
    <source>
        <dbReference type="ARBA" id="ARBA00023136"/>
    </source>
</evidence>
<dbReference type="EMBL" id="JALPRK010000008">
    <property type="protein sequence ID" value="MCK8487743.1"/>
    <property type="molecule type" value="Genomic_DNA"/>
</dbReference>
<evidence type="ECO:0000256" key="3">
    <source>
        <dbReference type="ARBA" id="ARBA00022475"/>
    </source>
</evidence>
<dbReference type="GO" id="GO:0005886">
    <property type="term" value="C:plasma membrane"/>
    <property type="evidence" value="ECO:0007669"/>
    <property type="project" value="UniProtKB-SubCell"/>
</dbReference>
<keyword evidence="5 7" id="KW-1133">Transmembrane helix</keyword>
<protein>
    <submittedName>
        <fullName evidence="9">Sugar ABC transporter permease</fullName>
    </submittedName>
</protein>
<keyword evidence="3" id="KW-1003">Cell membrane</keyword>
<dbReference type="Pfam" id="PF00528">
    <property type="entry name" value="BPD_transp_1"/>
    <property type="match status" value="1"/>
</dbReference>
<feature type="transmembrane region" description="Helical" evidence="7">
    <location>
        <begin position="34"/>
        <end position="60"/>
    </location>
</feature>
<dbReference type="Gene3D" id="1.10.3720.10">
    <property type="entry name" value="MetI-like"/>
    <property type="match status" value="1"/>
</dbReference>
<dbReference type="AlphaFoldDB" id="A0A9X2BPZ4"/>
<dbReference type="PANTHER" id="PTHR30193:SF37">
    <property type="entry name" value="INNER MEMBRANE ABC TRANSPORTER PERMEASE PROTEIN YCJO"/>
    <property type="match status" value="1"/>
</dbReference>
<evidence type="ECO:0000256" key="2">
    <source>
        <dbReference type="ARBA" id="ARBA00022448"/>
    </source>
</evidence>
<dbReference type="PROSITE" id="PS50928">
    <property type="entry name" value="ABC_TM1"/>
    <property type="match status" value="1"/>
</dbReference>
<comment type="caution">
    <text evidence="9">The sequence shown here is derived from an EMBL/GenBank/DDBJ whole genome shotgun (WGS) entry which is preliminary data.</text>
</comment>
<dbReference type="GO" id="GO:0055085">
    <property type="term" value="P:transmembrane transport"/>
    <property type="evidence" value="ECO:0007669"/>
    <property type="project" value="InterPro"/>
</dbReference>
<comment type="similarity">
    <text evidence="7">Belongs to the binding-protein-dependent transport system permease family.</text>
</comment>